<dbReference type="RefSeq" id="WP_220166286.1">
    <property type="nucleotide sequence ID" value="NZ_CP080507.1"/>
</dbReference>
<dbReference type="SUPFAM" id="SSF55961">
    <property type="entry name" value="Bet v1-like"/>
    <property type="match status" value="1"/>
</dbReference>
<dbReference type="KEGG" id="ole:K0B96_08940"/>
<accession>A0A8F9TZ80</accession>
<evidence type="ECO:0000256" key="1">
    <source>
        <dbReference type="ARBA" id="ARBA00008918"/>
    </source>
</evidence>
<dbReference type="SUPFAM" id="SSF51735">
    <property type="entry name" value="NAD(P)-binding Rossmann-fold domains"/>
    <property type="match status" value="1"/>
</dbReference>
<organism evidence="6 7">
    <name type="scientific">Horticoccus luteus</name>
    <dbReference type="NCBI Taxonomy" id="2862869"/>
    <lineage>
        <taxon>Bacteria</taxon>
        <taxon>Pseudomonadati</taxon>
        <taxon>Verrucomicrobiota</taxon>
        <taxon>Opitutia</taxon>
        <taxon>Opitutales</taxon>
        <taxon>Opitutaceae</taxon>
        <taxon>Horticoccus</taxon>
    </lineage>
</organism>
<dbReference type="CDD" id="cd05242">
    <property type="entry name" value="SDR_a8"/>
    <property type="match status" value="1"/>
</dbReference>
<dbReference type="InterPro" id="IPR005031">
    <property type="entry name" value="COQ10_START"/>
</dbReference>
<protein>
    <submittedName>
        <fullName evidence="6">TIGR01777 family oxidoreductase</fullName>
    </submittedName>
</protein>
<dbReference type="InterPro" id="IPR023393">
    <property type="entry name" value="START-like_dom_sf"/>
</dbReference>
<dbReference type="PANTHER" id="PTHR11092">
    <property type="entry name" value="SUGAR NUCLEOTIDE EPIMERASE RELATED"/>
    <property type="match status" value="1"/>
</dbReference>
<dbReference type="InterPro" id="IPR001509">
    <property type="entry name" value="Epimerase_deHydtase"/>
</dbReference>
<feature type="domain" description="Coenzyme Q-binding protein COQ10 START" evidence="4">
    <location>
        <begin position="5"/>
        <end position="129"/>
    </location>
</feature>
<dbReference type="Pfam" id="PF01370">
    <property type="entry name" value="Epimerase"/>
    <property type="match status" value="1"/>
</dbReference>
<proteinExistence type="inferred from homology"/>
<dbReference type="NCBIfam" id="TIGR01777">
    <property type="entry name" value="yfcH"/>
    <property type="match status" value="1"/>
</dbReference>
<comment type="similarity">
    <text evidence="2">Belongs to the NAD(P)-dependent epimerase/dehydratase family. SDR39U1 subfamily.</text>
</comment>
<keyword evidence="7" id="KW-1185">Reference proteome</keyword>
<dbReference type="EMBL" id="CP080507">
    <property type="protein sequence ID" value="QYM80706.1"/>
    <property type="molecule type" value="Genomic_DNA"/>
</dbReference>
<sequence>MTSRIARPANEVFAWHERPGAFERLQPPWERVELVRATGGIRDGAQVEVRTKIGPFSSTWLVEHRGYRAGREFRDVMLRGPFSAWEHVHLIEPDGEAACRLTDRITYRLPGGFAGEAADGMVRRRLERMFRHRHTITRTDLEVVSPMTAGRRWRVLVSGASGLVGGQLGPLLQTQGHTVVQLVRRRAKNGDDVEWNPALGKIDAAALEGIDAVVHLAGENVGAGRWTAQRKAAILSSRVEGTRLLVDACRGLAKPPRVWIGASAVGIYGDRGDEVLAEDSATGSGFLADVCWAWERETFKAAEFGARVAALRFGVVLTPAGGALARMLPLFRVGLGGPIGDGRQWMSWISIEDVVGAIYHALARDNVTGVLNTVAPEAVRNGDFARVLGRVLHRPAVLRAPTWALTAIFGEMARETVLAGQRAQPDGLRGSGYAFRHPSLETALRAVLGRENG</sequence>
<dbReference type="InterPro" id="IPR013549">
    <property type="entry name" value="DUF1731"/>
</dbReference>
<dbReference type="Gene3D" id="3.30.530.20">
    <property type="match status" value="1"/>
</dbReference>
<dbReference type="Proteomes" id="UP000825051">
    <property type="component" value="Chromosome"/>
</dbReference>
<name>A0A8F9TZ80_9BACT</name>
<feature type="domain" description="NAD-dependent epimerase/dehydratase" evidence="3">
    <location>
        <begin position="155"/>
        <end position="364"/>
    </location>
</feature>
<gene>
    <name evidence="6" type="ORF">K0B96_08940</name>
</gene>
<feature type="domain" description="DUF1731" evidence="5">
    <location>
        <begin position="400"/>
        <end position="447"/>
    </location>
</feature>
<dbReference type="InterPro" id="IPR036291">
    <property type="entry name" value="NAD(P)-bd_dom_sf"/>
</dbReference>
<dbReference type="AlphaFoldDB" id="A0A8F9TZ80"/>
<evidence type="ECO:0000256" key="2">
    <source>
        <dbReference type="ARBA" id="ARBA00009353"/>
    </source>
</evidence>
<dbReference type="Gene3D" id="3.40.50.720">
    <property type="entry name" value="NAD(P)-binding Rossmann-like Domain"/>
    <property type="match status" value="1"/>
</dbReference>
<comment type="similarity">
    <text evidence="1">Belongs to the ribosome association toxin RatA family.</text>
</comment>
<evidence type="ECO:0000313" key="6">
    <source>
        <dbReference type="EMBL" id="QYM80706.1"/>
    </source>
</evidence>
<dbReference type="Pfam" id="PF03364">
    <property type="entry name" value="Polyketide_cyc"/>
    <property type="match status" value="1"/>
</dbReference>
<evidence type="ECO:0000313" key="7">
    <source>
        <dbReference type="Proteomes" id="UP000825051"/>
    </source>
</evidence>
<dbReference type="PANTHER" id="PTHR11092:SF0">
    <property type="entry name" value="EPIMERASE FAMILY PROTEIN SDR39U1"/>
    <property type="match status" value="1"/>
</dbReference>
<dbReference type="InterPro" id="IPR010099">
    <property type="entry name" value="SDR39U1"/>
</dbReference>
<reference evidence="6" key="1">
    <citation type="submission" date="2021-08" db="EMBL/GenBank/DDBJ databases">
        <title>Genome of a novel bacterium of the phylum Verrucomicrobia, Oleiharenicola sp. KSB-15.</title>
        <authorList>
            <person name="Chung J.-H."/>
            <person name="Ahn J.-H."/>
            <person name="Yoon Y."/>
            <person name="Kim D.-Y."/>
            <person name="An S.-H."/>
            <person name="Park I."/>
            <person name="Yeon J."/>
        </authorList>
    </citation>
    <scope>NUCLEOTIDE SEQUENCE</scope>
    <source>
        <strain evidence="6">KSB-15</strain>
    </source>
</reference>
<dbReference type="CDD" id="cd07820">
    <property type="entry name" value="SRPBCC_3"/>
    <property type="match status" value="1"/>
</dbReference>
<evidence type="ECO:0000259" key="4">
    <source>
        <dbReference type="Pfam" id="PF03364"/>
    </source>
</evidence>
<evidence type="ECO:0000259" key="3">
    <source>
        <dbReference type="Pfam" id="PF01370"/>
    </source>
</evidence>
<dbReference type="Pfam" id="PF08338">
    <property type="entry name" value="DUF1731"/>
    <property type="match status" value="1"/>
</dbReference>
<evidence type="ECO:0000259" key="5">
    <source>
        <dbReference type="Pfam" id="PF08338"/>
    </source>
</evidence>